<gene>
    <name evidence="4" type="primary">livK</name>
    <name evidence="4" type="ORF">TST_1655</name>
</gene>
<dbReference type="Gene3D" id="3.40.50.2300">
    <property type="match status" value="2"/>
</dbReference>
<dbReference type="EMBL" id="AP013035">
    <property type="protein sequence ID" value="BAT72439.1"/>
    <property type="molecule type" value="Genomic_DNA"/>
</dbReference>
<dbReference type="SUPFAM" id="SSF53822">
    <property type="entry name" value="Periplasmic binding protein-like I"/>
    <property type="match status" value="1"/>
</dbReference>
<evidence type="ECO:0000313" key="4">
    <source>
        <dbReference type="EMBL" id="BAT72439.1"/>
    </source>
</evidence>
<dbReference type="AlphaFoldDB" id="A0A0S3QVV7"/>
<dbReference type="CDD" id="cd06338">
    <property type="entry name" value="PBP1_ABC_ligand_binding-like"/>
    <property type="match status" value="1"/>
</dbReference>
<accession>A0A0S3QVV7</accession>
<reference evidence="5" key="1">
    <citation type="journal article" date="2018" name="Science">
        <title>A primordial and reversible TCA cycle in a facultatively chemolithoautotrophic thermophile.</title>
        <authorList>
            <person name="Nunoura T."/>
            <person name="Chikaraishi Y."/>
            <person name="Izaki R."/>
            <person name="Suwa T."/>
            <person name="Sato T."/>
            <person name="Harada T."/>
            <person name="Mori K."/>
            <person name="Kato Y."/>
            <person name="Miyazaki M."/>
            <person name="Shimamura S."/>
            <person name="Yanagawa K."/>
            <person name="Shuto A."/>
            <person name="Ohkouchi N."/>
            <person name="Fujita N."/>
            <person name="Takaki Y."/>
            <person name="Atomi H."/>
            <person name="Takai K."/>
        </authorList>
    </citation>
    <scope>NUCLEOTIDE SEQUENCE [LARGE SCALE GENOMIC DNA]</scope>
    <source>
        <strain evidence="5">DSM 17441 / JCM 13301 / NBRC 103674 / ABI70S6</strain>
    </source>
</reference>
<keyword evidence="2" id="KW-0732">Signal</keyword>
<dbReference type="InterPro" id="IPR028082">
    <property type="entry name" value="Peripla_BP_I"/>
</dbReference>
<organism evidence="4 5">
    <name type="scientific">Thermosulfidibacter takaii (strain DSM 17441 / JCM 13301 / NBRC 103674 / ABI70S6)</name>
    <dbReference type="NCBI Taxonomy" id="1298851"/>
    <lineage>
        <taxon>Bacteria</taxon>
        <taxon>Pseudomonadati</taxon>
        <taxon>Thermosulfidibacterota</taxon>
        <taxon>Thermosulfidibacteria</taxon>
        <taxon>Thermosulfidibacterales</taxon>
        <taxon>Thermosulfidibacteraceae</taxon>
    </lineage>
</organism>
<dbReference type="Pfam" id="PF13458">
    <property type="entry name" value="Peripla_BP_6"/>
    <property type="match status" value="1"/>
</dbReference>
<evidence type="ECO:0000256" key="2">
    <source>
        <dbReference type="ARBA" id="ARBA00022729"/>
    </source>
</evidence>
<evidence type="ECO:0000313" key="5">
    <source>
        <dbReference type="Proteomes" id="UP000063234"/>
    </source>
</evidence>
<protein>
    <submittedName>
        <fullName evidence="4">Branched-chain amino acid transport system substrate-binding protein</fullName>
    </submittedName>
</protein>
<sequence>MKKWLCLLVGFMLVFGLGINNALAKNKIVIGFTMSQTGKLNAESKDQFDGLRLWQKWVNSQGGIYVKELGKKLPVDFVYYDDESSKDRVQQLYVRLINKDGADFLISPYSSGLTASAAVIAEQYGKVMMATGAASDNIFNKGYAHVFQIYTPASRYLTGALDLLKSVDPKAKKVAIIYEQSNFAKAVATAAKNYAEKKGFNVVLFESYAKGTTDFTSFLNKIAAKKPDAIIGGGHFADGETFARQIYEQRVKVRLVSLLVAPAVPKFAEIGKAALYVTAPSQWEPKAKYSKEAAKKLGIEWYGPTADWFIKEYEKAYGETPGYHAAGGFVAGLVLQKAIEDAGSLDSEKVVKALEKMDIMTFYGRISFDTGEYYGRQKAHEMVYLQWQERDGKLSKEVIWPEEAASSKIVYPYYKKY</sequence>
<dbReference type="InterPro" id="IPR051010">
    <property type="entry name" value="BCAA_transport"/>
</dbReference>
<dbReference type="Proteomes" id="UP000063234">
    <property type="component" value="Chromosome"/>
</dbReference>
<dbReference type="STRING" id="1298851.TST_1655"/>
<dbReference type="RefSeq" id="WP_068550608.1">
    <property type="nucleotide sequence ID" value="NZ_AP013035.1"/>
</dbReference>
<comment type="similarity">
    <text evidence="1">Belongs to the leucine-binding protein family.</text>
</comment>
<feature type="domain" description="Leucine-binding protein" evidence="3">
    <location>
        <begin position="28"/>
        <end position="388"/>
    </location>
</feature>
<dbReference type="PATRIC" id="fig|1298851.3.peg.1734"/>
<name>A0A0S3QVV7_THET7</name>
<evidence type="ECO:0000256" key="1">
    <source>
        <dbReference type="ARBA" id="ARBA00010062"/>
    </source>
</evidence>
<proteinExistence type="inferred from homology"/>
<dbReference type="PANTHER" id="PTHR30483:SF37">
    <property type="entry name" value="ABC TRANSPORTER SUBSTRATE-BINDING PROTEIN"/>
    <property type="match status" value="1"/>
</dbReference>
<dbReference type="PANTHER" id="PTHR30483">
    <property type="entry name" value="LEUCINE-SPECIFIC-BINDING PROTEIN"/>
    <property type="match status" value="1"/>
</dbReference>
<dbReference type="OrthoDB" id="9783240at2"/>
<keyword evidence="5" id="KW-1185">Reference proteome</keyword>
<dbReference type="InterPro" id="IPR028081">
    <property type="entry name" value="Leu-bd"/>
</dbReference>
<evidence type="ECO:0000259" key="3">
    <source>
        <dbReference type="Pfam" id="PF13458"/>
    </source>
</evidence>
<dbReference type="KEGG" id="ttk:TST_1655"/>